<gene>
    <name evidence="1" type="ORF">UC8_06190</name>
</gene>
<organism evidence="1 2">
    <name type="scientific">Roseimaritima ulvae</name>
    <dbReference type="NCBI Taxonomy" id="980254"/>
    <lineage>
        <taxon>Bacteria</taxon>
        <taxon>Pseudomonadati</taxon>
        <taxon>Planctomycetota</taxon>
        <taxon>Planctomycetia</taxon>
        <taxon>Pirellulales</taxon>
        <taxon>Pirellulaceae</taxon>
        <taxon>Roseimaritima</taxon>
    </lineage>
</organism>
<evidence type="ECO:0000313" key="2">
    <source>
        <dbReference type="Proteomes" id="UP000325286"/>
    </source>
</evidence>
<protein>
    <recommendedName>
        <fullName evidence="3">Bifunctional 3-demethylubiquinone-9 3-methyltransferase/ 2-octaprenyl-6-hydroxy phenol methylase</fullName>
    </recommendedName>
</protein>
<dbReference type="Proteomes" id="UP000325286">
    <property type="component" value="Chromosome"/>
</dbReference>
<reference evidence="1 2" key="1">
    <citation type="submission" date="2019-08" db="EMBL/GenBank/DDBJ databases">
        <title>Deep-cultivation of Planctomycetes and their phenomic and genomic characterization uncovers novel biology.</title>
        <authorList>
            <person name="Wiegand S."/>
            <person name="Jogler M."/>
            <person name="Boedeker C."/>
            <person name="Pinto D."/>
            <person name="Vollmers J."/>
            <person name="Rivas-Marin E."/>
            <person name="Kohn T."/>
            <person name="Peeters S.H."/>
            <person name="Heuer A."/>
            <person name="Rast P."/>
            <person name="Oberbeckmann S."/>
            <person name="Bunk B."/>
            <person name="Jeske O."/>
            <person name="Meyerdierks A."/>
            <person name="Storesund J.E."/>
            <person name="Kallscheuer N."/>
            <person name="Luecker S."/>
            <person name="Lage O.M."/>
            <person name="Pohl T."/>
            <person name="Merkel B.J."/>
            <person name="Hornburger P."/>
            <person name="Mueller R.-W."/>
            <person name="Bruemmer F."/>
            <person name="Labrenz M."/>
            <person name="Spormann A.M."/>
            <person name="Op den Camp H."/>
            <person name="Overmann J."/>
            <person name="Amann R."/>
            <person name="Jetten M.S.M."/>
            <person name="Mascher T."/>
            <person name="Medema M.H."/>
            <person name="Devos D.P."/>
            <person name="Kaster A.-K."/>
            <person name="Ovreas L."/>
            <person name="Rohde M."/>
            <person name="Galperin M.Y."/>
            <person name="Jogler C."/>
        </authorList>
    </citation>
    <scope>NUCLEOTIDE SEQUENCE [LARGE SCALE GENOMIC DNA]</scope>
    <source>
        <strain evidence="1 2">UC8</strain>
    </source>
</reference>
<keyword evidence="2" id="KW-1185">Reference proteome</keyword>
<evidence type="ECO:0008006" key="3">
    <source>
        <dbReference type="Google" id="ProtNLM"/>
    </source>
</evidence>
<name>A0A5B9QXG9_9BACT</name>
<proteinExistence type="predicted"/>
<dbReference type="Gene3D" id="3.40.50.150">
    <property type="entry name" value="Vaccinia Virus protein VP39"/>
    <property type="match status" value="1"/>
</dbReference>
<dbReference type="SUPFAM" id="SSF53335">
    <property type="entry name" value="S-adenosyl-L-methionine-dependent methyltransferases"/>
    <property type="match status" value="1"/>
</dbReference>
<evidence type="ECO:0000313" key="1">
    <source>
        <dbReference type="EMBL" id="QEG38661.1"/>
    </source>
</evidence>
<dbReference type="KEGG" id="rul:UC8_06190"/>
<sequence>MKLHASCLPFLDSREFSASYQVKFDFVDSDWTYRSRLDVLSEMAVNKNIIHVGCVDHSIQKVNTKRKHKQWLHEILCGVSARCVGVDILEDCITYIRDDLGYDDMFAGNILEDNLPFLNGVQWDVFLPEIIEHVDNPVDFLTRLRQRLKGHMARAVISVPNAFAKIYSDAADQSYELINSDHRYSFTPYTLAKIAHLSGYEVGEIQTCGYGRLSRRRVVRNFLMKRRPLRRDDIVMVVYPRS</sequence>
<dbReference type="RefSeq" id="WP_068142745.1">
    <property type="nucleotide sequence ID" value="NZ_CP042914.1"/>
</dbReference>
<dbReference type="OrthoDB" id="9789123at2"/>
<accession>A0A5B9QXG9</accession>
<dbReference type="EMBL" id="CP042914">
    <property type="protein sequence ID" value="QEG38661.1"/>
    <property type="molecule type" value="Genomic_DNA"/>
</dbReference>
<dbReference type="InterPro" id="IPR029063">
    <property type="entry name" value="SAM-dependent_MTases_sf"/>
</dbReference>
<dbReference type="AlphaFoldDB" id="A0A5B9QXG9"/>